<proteinExistence type="predicted"/>
<evidence type="ECO:0000313" key="3">
    <source>
        <dbReference type="EMBL" id="SEP03114.1"/>
    </source>
</evidence>
<evidence type="ECO:0008006" key="5">
    <source>
        <dbReference type="Google" id="ProtNLM"/>
    </source>
</evidence>
<evidence type="ECO:0000256" key="1">
    <source>
        <dbReference type="SAM" id="MobiDB-lite"/>
    </source>
</evidence>
<feature type="compositionally biased region" description="Basic and acidic residues" evidence="1">
    <location>
        <begin position="154"/>
        <end position="188"/>
    </location>
</feature>
<feature type="chain" id="PRO_5011680433" description="YXWGXW repeat-containing protein" evidence="2">
    <location>
        <begin position="24"/>
        <end position="188"/>
    </location>
</feature>
<dbReference type="OrthoDB" id="799522at2"/>
<keyword evidence="2" id="KW-0732">Signal</keyword>
<reference evidence="4" key="1">
    <citation type="submission" date="2016-10" db="EMBL/GenBank/DDBJ databases">
        <authorList>
            <person name="Varghese N."/>
            <person name="Submissions S."/>
        </authorList>
    </citation>
    <scope>NUCLEOTIDE SEQUENCE [LARGE SCALE GENOMIC DNA]</scope>
    <source>
        <strain evidence="4">Gh-48</strain>
    </source>
</reference>
<dbReference type="Proteomes" id="UP000198942">
    <property type="component" value="Unassembled WGS sequence"/>
</dbReference>
<dbReference type="EMBL" id="FOCL01000019">
    <property type="protein sequence ID" value="SEP03114.1"/>
    <property type="molecule type" value="Genomic_DNA"/>
</dbReference>
<feature type="region of interest" description="Disordered" evidence="1">
    <location>
        <begin position="134"/>
        <end position="188"/>
    </location>
</feature>
<dbReference type="STRING" id="551995.SAMN05192574_11986"/>
<evidence type="ECO:0000313" key="4">
    <source>
        <dbReference type="Proteomes" id="UP000198942"/>
    </source>
</evidence>
<feature type="signal peptide" evidence="2">
    <location>
        <begin position="1"/>
        <end position="23"/>
    </location>
</feature>
<keyword evidence="4" id="KW-1185">Reference proteome</keyword>
<protein>
    <recommendedName>
        <fullName evidence="5">YXWGXW repeat-containing protein</fullName>
    </recommendedName>
</protein>
<sequence length="188" mass="21724">MKKIILTSAIFLAVVATSHTASAQISINVNIGSQPAWGPTGYDHVDYYYIPAIDAYYYVPSAQYVYLVNNKWVWNAALPSRYSGFDLYGAYKVVMNTPKPYLQHRSHITKYSRYKTYTAKQPVIRDSRDAKYTQARNNQGHNQQERQQGQRQPANDRPENKKDDQHQSPSQKNDRQNKGDNKNRPNNH</sequence>
<evidence type="ECO:0000256" key="2">
    <source>
        <dbReference type="SAM" id="SignalP"/>
    </source>
</evidence>
<dbReference type="AlphaFoldDB" id="A0A1H8UJS2"/>
<name>A0A1H8UJS2_9SPHI</name>
<accession>A0A1H8UJS2</accession>
<feature type="compositionally biased region" description="Low complexity" evidence="1">
    <location>
        <begin position="136"/>
        <end position="152"/>
    </location>
</feature>
<dbReference type="RefSeq" id="WP_091221657.1">
    <property type="nucleotide sequence ID" value="NZ_FOCL01000019.1"/>
</dbReference>
<organism evidence="3 4">
    <name type="scientific">Mucilaginibacter gossypiicola</name>
    <dbReference type="NCBI Taxonomy" id="551995"/>
    <lineage>
        <taxon>Bacteria</taxon>
        <taxon>Pseudomonadati</taxon>
        <taxon>Bacteroidota</taxon>
        <taxon>Sphingobacteriia</taxon>
        <taxon>Sphingobacteriales</taxon>
        <taxon>Sphingobacteriaceae</taxon>
        <taxon>Mucilaginibacter</taxon>
    </lineage>
</organism>
<gene>
    <name evidence="3" type="ORF">SAMN05192574_11986</name>
</gene>